<evidence type="ECO:0000256" key="1">
    <source>
        <dbReference type="SAM" id="Phobius"/>
    </source>
</evidence>
<sequence>MTLLTTEEMLESSVSDKIKHSKTEMRYKKKSLWKPIAKNEIRIRTSGVRNHRILFFAALYSLLLLWAFIVAPLLE</sequence>
<evidence type="ECO:0000313" key="2">
    <source>
        <dbReference type="EMBL" id="GAI50962.1"/>
    </source>
</evidence>
<dbReference type="AlphaFoldDB" id="X1P3U3"/>
<comment type="caution">
    <text evidence="2">The sequence shown here is derived from an EMBL/GenBank/DDBJ whole genome shotgun (WGS) entry which is preliminary data.</text>
</comment>
<feature type="transmembrane region" description="Helical" evidence="1">
    <location>
        <begin position="53"/>
        <end position="74"/>
    </location>
</feature>
<keyword evidence="1" id="KW-0472">Membrane</keyword>
<accession>X1P3U3</accession>
<organism evidence="2">
    <name type="scientific">marine sediment metagenome</name>
    <dbReference type="NCBI Taxonomy" id="412755"/>
    <lineage>
        <taxon>unclassified sequences</taxon>
        <taxon>metagenomes</taxon>
        <taxon>ecological metagenomes</taxon>
    </lineage>
</organism>
<keyword evidence="1" id="KW-1133">Transmembrane helix</keyword>
<proteinExistence type="predicted"/>
<reference evidence="2" key="1">
    <citation type="journal article" date="2014" name="Front. Microbiol.">
        <title>High frequency of phylogenetically diverse reductive dehalogenase-homologous genes in deep subseafloor sedimentary metagenomes.</title>
        <authorList>
            <person name="Kawai M."/>
            <person name="Futagami T."/>
            <person name="Toyoda A."/>
            <person name="Takaki Y."/>
            <person name="Nishi S."/>
            <person name="Hori S."/>
            <person name="Arai W."/>
            <person name="Tsubouchi T."/>
            <person name="Morono Y."/>
            <person name="Uchiyama I."/>
            <person name="Ito T."/>
            <person name="Fujiyama A."/>
            <person name="Inagaki F."/>
            <person name="Takami H."/>
        </authorList>
    </citation>
    <scope>NUCLEOTIDE SEQUENCE</scope>
    <source>
        <strain evidence="2">Expedition CK06-06</strain>
    </source>
</reference>
<protein>
    <submittedName>
        <fullName evidence="2">Uncharacterized protein</fullName>
    </submittedName>
</protein>
<keyword evidence="1" id="KW-0812">Transmembrane</keyword>
<gene>
    <name evidence="2" type="ORF">S06H3_64183</name>
</gene>
<dbReference type="EMBL" id="BARV01042788">
    <property type="protein sequence ID" value="GAI50962.1"/>
    <property type="molecule type" value="Genomic_DNA"/>
</dbReference>
<feature type="non-terminal residue" evidence="2">
    <location>
        <position position="75"/>
    </location>
</feature>
<name>X1P3U3_9ZZZZ</name>